<organism evidence="3 4">
    <name type="scientific">Inquilinus limosus MP06</name>
    <dbReference type="NCBI Taxonomy" id="1398085"/>
    <lineage>
        <taxon>Bacteria</taxon>
        <taxon>Pseudomonadati</taxon>
        <taxon>Pseudomonadota</taxon>
        <taxon>Alphaproteobacteria</taxon>
        <taxon>Rhodospirillales</taxon>
        <taxon>Rhodospirillaceae</taxon>
        <taxon>Inquilinus</taxon>
    </lineage>
</organism>
<reference evidence="3 4" key="1">
    <citation type="submission" date="2014-01" db="EMBL/GenBank/DDBJ databases">
        <title>Genome sequence determination for a cystic fibrosis isolate, Inquilinus limosus.</title>
        <authorList>
            <person name="Pino M."/>
            <person name="Di Conza J."/>
            <person name="Gutkind G."/>
        </authorList>
    </citation>
    <scope>NUCLEOTIDE SEQUENCE [LARGE SCALE GENOMIC DNA]</scope>
    <source>
        <strain evidence="3 4">MP06</strain>
    </source>
</reference>
<gene>
    <name evidence="3" type="ORF">P409_03510</name>
</gene>
<dbReference type="Gene3D" id="3.30.70.1060">
    <property type="entry name" value="Dimeric alpha+beta barrel"/>
    <property type="match status" value="1"/>
</dbReference>
<evidence type="ECO:0000259" key="2">
    <source>
        <dbReference type="Pfam" id="PF03795"/>
    </source>
</evidence>
<dbReference type="OrthoDB" id="9807535at2"/>
<proteinExistence type="inferred from homology"/>
<evidence type="ECO:0000313" key="3">
    <source>
        <dbReference type="EMBL" id="KGM35626.1"/>
    </source>
</evidence>
<sequence length="125" mass="13386">MRCACLIYYDPQTLFGGGAEAQAVLEKCSTHDEVLKANGHFVAGEALELPDGARTVKVREGRISAVDGPFMETKEILGGFVVIEARDLDEAAEVAAGHPLARIGFVEVRPLVDFSTPPPDFSQQG</sequence>
<dbReference type="Pfam" id="PF03795">
    <property type="entry name" value="YCII"/>
    <property type="match status" value="1"/>
</dbReference>
<dbReference type="EMBL" id="JANX01000019">
    <property type="protein sequence ID" value="KGM35626.1"/>
    <property type="molecule type" value="Genomic_DNA"/>
</dbReference>
<feature type="domain" description="YCII-related" evidence="2">
    <location>
        <begin position="1"/>
        <end position="115"/>
    </location>
</feature>
<dbReference type="AlphaFoldDB" id="A0A0A0DA66"/>
<dbReference type="InterPro" id="IPR005545">
    <property type="entry name" value="YCII"/>
</dbReference>
<dbReference type="PANTHER" id="PTHR35174:SF3">
    <property type="entry name" value="BLL7171 PROTEIN"/>
    <property type="match status" value="1"/>
</dbReference>
<dbReference type="SUPFAM" id="SSF54909">
    <property type="entry name" value="Dimeric alpha+beta barrel"/>
    <property type="match status" value="1"/>
</dbReference>
<name>A0A0A0DA66_9PROT</name>
<comment type="caution">
    <text evidence="3">The sequence shown here is derived from an EMBL/GenBank/DDBJ whole genome shotgun (WGS) entry which is preliminary data.</text>
</comment>
<protein>
    <submittedName>
        <fullName evidence="3">Dehydrogenase</fullName>
    </submittedName>
</protein>
<comment type="similarity">
    <text evidence="1">Belongs to the YciI family.</text>
</comment>
<dbReference type="InterPro" id="IPR011008">
    <property type="entry name" value="Dimeric_a/b-barrel"/>
</dbReference>
<dbReference type="PANTHER" id="PTHR35174">
    <property type="entry name" value="BLL7171 PROTEIN-RELATED"/>
    <property type="match status" value="1"/>
</dbReference>
<dbReference type="Proteomes" id="UP000029995">
    <property type="component" value="Unassembled WGS sequence"/>
</dbReference>
<dbReference type="RefSeq" id="WP_034831737.1">
    <property type="nucleotide sequence ID" value="NZ_JANX01000019.1"/>
</dbReference>
<evidence type="ECO:0000256" key="1">
    <source>
        <dbReference type="ARBA" id="ARBA00007689"/>
    </source>
</evidence>
<accession>A0A0A0DA66</accession>
<evidence type="ECO:0000313" key="4">
    <source>
        <dbReference type="Proteomes" id="UP000029995"/>
    </source>
</evidence>